<dbReference type="InterPro" id="IPR000644">
    <property type="entry name" value="CBS_dom"/>
</dbReference>
<reference evidence="4" key="1">
    <citation type="journal article" date="2019" name="Int. J. Syst. Evol. Microbiol.">
        <title>The Global Catalogue of Microorganisms (GCM) 10K type strain sequencing project: providing services to taxonomists for standard genome sequencing and annotation.</title>
        <authorList>
            <consortium name="The Broad Institute Genomics Platform"/>
            <consortium name="The Broad Institute Genome Sequencing Center for Infectious Disease"/>
            <person name="Wu L."/>
            <person name="Ma J."/>
        </authorList>
    </citation>
    <scope>NUCLEOTIDE SEQUENCE [LARGE SCALE GENOMIC DNA]</scope>
    <source>
        <strain evidence="4">JCM 18303</strain>
    </source>
</reference>
<dbReference type="SMART" id="SM00116">
    <property type="entry name" value="CBS"/>
    <property type="match status" value="1"/>
</dbReference>
<keyword evidence="4" id="KW-1185">Reference proteome</keyword>
<dbReference type="EMBL" id="BAABJP010000026">
    <property type="protein sequence ID" value="GAA5162411.1"/>
    <property type="molecule type" value="Genomic_DNA"/>
</dbReference>
<dbReference type="SUPFAM" id="SSF54631">
    <property type="entry name" value="CBS-domain pair"/>
    <property type="match status" value="1"/>
</dbReference>
<dbReference type="Pfam" id="PF00571">
    <property type="entry name" value="CBS"/>
    <property type="match status" value="1"/>
</dbReference>
<feature type="domain" description="CBS" evidence="2">
    <location>
        <begin position="1"/>
        <end position="57"/>
    </location>
</feature>
<dbReference type="Proteomes" id="UP001428817">
    <property type="component" value="Unassembled WGS sequence"/>
</dbReference>
<dbReference type="PROSITE" id="PS51371">
    <property type="entry name" value="CBS"/>
    <property type="match status" value="1"/>
</dbReference>
<name>A0ABP9QIZ0_9PSEU</name>
<gene>
    <name evidence="3" type="ORF">GCM10023321_47970</name>
</gene>
<comment type="caution">
    <text evidence="3">The sequence shown here is derived from an EMBL/GenBank/DDBJ whole genome shotgun (WGS) entry which is preliminary data.</text>
</comment>
<proteinExistence type="predicted"/>
<dbReference type="InterPro" id="IPR046342">
    <property type="entry name" value="CBS_dom_sf"/>
</dbReference>
<protein>
    <recommendedName>
        <fullName evidence="2">CBS domain-containing protein</fullName>
    </recommendedName>
</protein>
<organism evidence="3 4">
    <name type="scientific">Pseudonocardia eucalypti</name>
    <dbReference type="NCBI Taxonomy" id="648755"/>
    <lineage>
        <taxon>Bacteria</taxon>
        <taxon>Bacillati</taxon>
        <taxon>Actinomycetota</taxon>
        <taxon>Actinomycetes</taxon>
        <taxon>Pseudonocardiales</taxon>
        <taxon>Pseudonocardiaceae</taxon>
        <taxon>Pseudonocardia</taxon>
    </lineage>
</organism>
<evidence type="ECO:0000256" key="1">
    <source>
        <dbReference type="PROSITE-ProRule" id="PRU00703"/>
    </source>
</evidence>
<dbReference type="RefSeq" id="WP_185065900.1">
    <property type="nucleotide sequence ID" value="NZ_BAABJP010000026.1"/>
</dbReference>
<accession>A0ABP9QIZ0</accession>
<sequence length="57" mass="5933">MAPATIVTTPEADATALARVMRSRHVLSVPVLHDGALVGIITRRDLDRAGLSVGRAG</sequence>
<dbReference type="Gene3D" id="3.10.580.10">
    <property type="entry name" value="CBS-domain"/>
    <property type="match status" value="1"/>
</dbReference>
<evidence type="ECO:0000259" key="2">
    <source>
        <dbReference type="PROSITE" id="PS51371"/>
    </source>
</evidence>
<keyword evidence="1" id="KW-0129">CBS domain</keyword>
<evidence type="ECO:0000313" key="3">
    <source>
        <dbReference type="EMBL" id="GAA5162411.1"/>
    </source>
</evidence>
<evidence type="ECO:0000313" key="4">
    <source>
        <dbReference type="Proteomes" id="UP001428817"/>
    </source>
</evidence>